<name>A0A366KXB4_9SPHI</name>
<dbReference type="InterPro" id="IPR025992">
    <property type="entry name" value="Haem-bd"/>
</dbReference>
<proteinExistence type="predicted"/>
<keyword evidence="1" id="KW-0732">Signal</keyword>
<evidence type="ECO:0000259" key="2">
    <source>
        <dbReference type="SMART" id="SM01235"/>
    </source>
</evidence>
<gene>
    <name evidence="3" type="ORF">DRW42_16180</name>
</gene>
<dbReference type="RefSeq" id="WP_113949873.1">
    <property type="nucleotide sequence ID" value="NZ_QNQU01000013.1"/>
</dbReference>
<dbReference type="Pfam" id="PF14376">
    <property type="entry name" value="Haem_bd"/>
    <property type="match status" value="1"/>
</dbReference>
<dbReference type="Proteomes" id="UP000252081">
    <property type="component" value="Unassembled WGS sequence"/>
</dbReference>
<evidence type="ECO:0000313" key="3">
    <source>
        <dbReference type="EMBL" id="RBQ05522.1"/>
    </source>
</evidence>
<feature type="signal peptide" evidence="1">
    <location>
        <begin position="1"/>
        <end position="22"/>
    </location>
</feature>
<dbReference type="OrthoDB" id="196738at2"/>
<sequence length="155" mass="17873">MRFVKKALIGLLLIMIAVQFYRPVQNTDASVMPNHISKVITVPNQVNGILKKACYDCHSNNTRYPWYARIQPLSWLVNQHISEAKAELNFDNFKEYSLRKQLSKLRAIENSMEDGTMPIGSYTLIHKDAILNKDEIKLISTWTASSRDSLEKIQF</sequence>
<feature type="domain" description="Haem-binding" evidence="2">
    <location>
        <begin position="12"/>
        <end position="147"/>
    </location>
</feature>
<accession>A0A366KXB4</accession>
<organism evidence="3 4">
    <name type="scientific">Pedobacter miscanthi</name>
    <dbReference type="NCBI Taxonomy" id="2259170"/>
    <lineage>
        <taxon>Bacteria</taxon>
        <taxon>Pseudomonadati</taxon>
        <taxon>Bacteroidota</taxon>
        <taxon>Sphingobacteriia</taxon>
        <taxon>Sphingobacteriales</taxon>
        <taxon>Sphingobacteriaceae</taxon>
        <taxon>Pedobacter</taxon>
    </lineage>
</organism>
<keyword evidence="4" id="KW-1185">Reference proteome</keyword>
<comment type="caution">
    <text evidence="3">The sequence shown here is derived from an EMBL/GenBank/DDBJ whole genome shotgun (WGS) entry which is preliminary data.</text>
</comment>
<dbReference type="EMBL" id="QNQU01000013">
    <property type="protein sequence ID" value="RBQ05522.1"/>
    <property type="molecule type" value="Genomic_DNA"/>
</dbReference>
<evidence type="ECO:0000256" key="1">
    <source>
        <dbReference type="SAM" id="SignalP"/>
    </source>
</evidence>
<protein>
    <submittedName>
        <fullName evidence="3">Cytochrome C</fullName>
    </submittedName>
</protein>
<dbReference type="AlphaFoldDB" id="A0A366KXB4"/>
<dbReference type="SMART" id="SM01235">
    <property type="entry name" value="Haem_bd"/>
    <property type="match status" value="1"/>
</dbReference>
<feature type="chain" id="PRO_5017001671" evidence="1">
    <location>
        <begin position="23"/>
        <end position="155"/>
    </location>
</feature>
<reference evidence="3 4" key="1">
    <citation type="submission" date="2018-07" db="EMBL/GenBank/DDBJ databases">
        <title>A draft genome of a endophytic bacteria, a new species of Pedobacter.</title>
        <authorList>
            <person name="Zhang Z.D."/>
            <person name="Chen Z.J."/>
        </authorList>
    </citation>
    <scope>NUCLEOTIDE SEQUENCE [LARGE SCALE GENOMIC DNA]</scope>
    <source>
        <strain evidence="3 4">RS10</strain>
    </source>
</reference>
<evidence type="ECO:0000313" key="4">
    <source>
        <dbReference type="Proteomes" id="UP000252081"/>
    </source>
</evidence>